<feature type="transmembrane region" description="Helical" evidence="3">
    <location>
        <begin position="63"/>
        <end position="81"/>
    </location>
</feature>
<feature type="transmembrane region" description="Helical" evidence="3">
    <location>
        <begin position="93"/>
        <end position="113"/>
    </location>
</feature>
<protein>
    <submittedName>
        <fullName evidence="4">Uncharacterized protein</fullName>
    </submittedName>
</protein>
<dbReference type="Gene3D" id="2.120.10.30">
    <property type="entry name" value="TolB, C-terminal domain"/>
    <property type="match status" value="1"/>
</dbReference>
<evidence type="ECO:0000256" key="3">
    <source>
        <dbReference type="SAM" id="Phobius"/>
    </source>
</evidence>
<dbReference type="OrthoDB" id="10009287at2759"/>
<sequence>MVDLVKVYLDKFKTSVSKLYANGLFDLILCLIEGKTGVPSVLIAIGLFSLLAVYLIVGWGNDFICNLITLIYPVYASFLTIHSGDSSDQKKLLNYWVIYSLLGCFEYIFHGLCDFLRTYWLGKFCFFMWFIQSESSSTEPNPEPDLNELSQPKPSIPRKKATSTGVKRTQTILPQRSAELSRDAKWAPNGVVVAGGHGNGSDLNQLYAPRGVFVDDDQNVYVIDLCNNRIVAWVPDATEGLQVIGGVDEKTMLDKLSGPVDLILEKDSDNFIVSDDMTKRVVRWRLEGDTSGETIISGFECKCLATDENGSIYIVDRENNEVIRYNIGDSEATIVAGGNGAGDALNQLNCPYSVFVDQDYSVYVSDEDNHRVMKWADGATEGVIVAGGQGNGDSLSQLSYPRGIVVDPSGTLYIADFSNARVMRWFKDAKQGEVIAGGNGEGEEPNQLTWPSSLAFDRHGNLYVSNSGSARVVKFEIA</sequence>
<keyword evidence="3" id="KW-0812">Transmembrane</keyword>
<dbReference type="PANTHER" id="PTHR24104:SF25">
    <property type="entry name" value="PROTEIN LIN-41"/>
    <property type="match status" value="1"/>
</dbReference>
<dbReference type="GO" id="GO:0008270">
    <property type="term" value="F:zinc ion binding"/>
    <property type="evidence" value="ECO:0007669"/>
    <property type="project" value="UniProtKB-KW"/>
</dbReference>
<evidence type="ECO:0000256" key="1">
    <source>
        <dbReference type="ARBA" id="ARBA00022737"/>
    </source>
</evidence>
<gene>
    <name evidence="4" type="ORF">KQP761_LOCUS4640</name>
</gene>
<keyword evidence="3" id="KW-1133">Transmembrane helix</keyword>
<reference evidence="4" key="1">
    <citation type="submission" date="2021-02" db="EMBL/GenBank/DDBJ databases">
        <authorList>
            <person name="Nowell W R."/>
        </authorList>
    </citation>
    <scope>NUCLEOTIDE SEQUENCE</scope>
</reference>
<dbReference type="SUPFAM" id="SSF63829">
    <property type="entry name" value="Calcium-dependent phosphotriesterase"/>
    <property type="match status" value="1"/>
</dbReference>
<evidence type="ECO:0000313" key="5">
    <source>
        <dbReference type="Proteomes" id="UP000663834"/>
    </source>
</evidence>
<keyword evidence="1" id="KW-0677">Repeat</keyword>
<evidence type="ECO:0000313" key="4">
    <source>
        <dbReference type="EMBL" id="CAF1298305.1"/>
    </source>
</evidence>
<evidence type="ECO:0000256" key="2">
    <source>
        <dbReference type="SAM" id="MobiDB-lite"/>
    </source>
</evidence>
<dbReference type="Pfam" id="PF01436">
    <property type="entry name" value="NHL"/>
    <property type="match status" value="1"/>
</dbReference>
<dbReference type="InterPro" id="IPR004345">
    <property type="entry name" value="TB2_DP1_HVA22"/>
</dbReference>
<dbReference type="EMBL" id="CAJNOW010000919">
    <property type="protein sequence ID" value="CAF1298305.1"/>
    <property type="molecule type" value="Genomic_DNA"/>
</dbReference>
<dbReference type="InterPro" id="IPR050952">
    <property type="entry name" value="TRIM-NHL_E3_ligases"/>
</dbReference>
<name>A0A815D8Y4_9BILA</name>
<dbReference type="InterPro" id="IPR011042">
    <property type="entry name" value="6-blade_b-propeller_TolB-like"/>
</dbReference>
<feature type="region of interest" description="Disordered" evidence="2">
    <location>
        <begin position="137"/>
        <end position="168"/>
    </location>
</feature>
<dbReference type="CDD" id="cd05819">
    <property type="entry name" value="NHL"/>
    <property type="match status" value="1"/>
</dbReference>
<dbReference type="Pfam" id="PF03134">
    <property type="entry name" value="TB2_DP1_HVA22"/>
    <property type="match status" value="1"/>
</dbReference>
<dbReference type="Gene3D" id="2.40.10.500">
    <property type="match status" value="1"/>
</dbReference>
<dbReference type="Proteomes" id="UP000663834">
    <property type="component" value="Unassembled WGS sequence"/>
</dbReference>
<comment type="caution">
    <text evidence="4">The sequence shown here is derived from an EMBL/GenBank/DDBJ whole genome shotgun (WGS) entry which is preliminary data.</text>
</comment>
<organism evidence="4 5">
    <name type="scientific">Rotaria magnacalcarata</name>
    <dbReference type="NCBI Taxonomy" id="392030"/>
    <lineage>
        <taxon>Eukaryota</taxon>
        <taxon>Metazoa</taxon>
        <taxon>Spiralia</taxon>
        <taxon>Gnathifera</taxon>
        <taxon>Rotifera</taxon>
        <taxon>Eurotatoria</taxon>
        <taxon>Bdelloidea</taxon>
        <taxon>Philodinida</taxon>
        <taxon>Philodinidae</taxon>
        <taxon>Rotaria</taxon>
    </lineage>
</organism>
<proteinExistence type="predicted"/>
<dbReference type="InterPro" id="IPR001258">
    <property type="entry name" value="NHL_repeat"/>
</dbReference>
<feature type="transmembrane region" description="Helical" evidence="3">
    <location>
        <begin position="37"/>
        <end position="56"/>
    </location>
</feature>
<keyword evidence="3" id="KW-0472">Membrane</keyword>
<dbReference type="AlphaFoldDB" id="A0A815D8Y4"/>
<dbReference type="PANTHER" id="PTHR24104">
    <property type="entry name" value="E3 UBIQUITIN-PROTEIN LIGASE NHLRC1-RELATED"/>
    <property type="match status" value="1"/>
</dbReference>
<accession>A0A815D8Y4</accession>